<sequence length="264" mass="28621">MTTFFLSSEAVMFSPRLLFVALGFAASAWPAQAETFKSAYTVSYFGIPIARSSFSTTLDGDRFTVDGKLATTGIANIFDETKGTIAVAGSVLPDALRTQSFRLDYTTGKKKKSTVMRFKGGNVDFAENVPPSKTDRKDWVKVSPDLLKGVMDPFAATMVKASSLADVCKRTLKTFDGAMRADMKLSPDGEGTWNDRPTAICKARFEPIAGYRAKNKSISYLRDRSEISLEFTALGKTGFYAPVRASAGTRIGTVSVEADELGTD</sequence>
<dbReference type="EMBL" id="JAMXQS010000008">
    <property type="protein sequence ID" value="MCO6051658.1"/>
    <property type="molecule type" value="Genomic_DNA"/>
</dbReference>
<name>A0ABT1CAD4_9HYPH</name>
<dbReference type="Pfam" id="PF11306">
    <property type="entry name" value="DUF3108"/>
    <property type="match status" value="1"/>
</dbReference>
<evidence type="ECO:0000313" key="3">
    <source>
        <dbReference type="Proteomes" id="UP001205906"/>
    </source>
</evidence>
<dbReference type="InterPro" id="IPR021457">
    <property type="entry name" value="DUF3108"/>
</dbReference>
<feature type="chain" id="PRO_5045484307" evidence="1">
    <location>
        <begin position="34"/>
        <end position="264"/>
    </location>
</feature>
<dbReference type="Proteomes" id="UP001205906">
    <property type="component" value="Unassembled WGS sequence"/>
</dbReference>
<protein>
    <submittedName>
        <fullName evidence="2">DUF3108 domain-containing protein</fullName>
    </submittedName>
</protein>
<organism evidence="2 3">
    <name type="scientific">Mesorhizobium liriopis</name>
    <dbReference type="NCBI Taxonomy" id="2953882"/>
    <lineage>
        <taxon>Bacteria</taxon>
        <taxon>Pseudomonadati</taxon>
        <taxon>Pseudomonadota</taxon>
        <taxon>Alphaproteobacteria</taxon>
        <taxon>Hyphomicrobiales</taxon>
        <taxon>Phyllobacteriaceae</taxon>
        <taxon>Mesorhizobium</taxon>
    </lineage>
</organism>
<evidence type="ECO:0000313" key="2">
    <source>
        <dbReference type="EMBL" id="MCO6051658.1"/>
    </source>
</evidence>
<comment type="caution">
    <text evidence="2">The sequence shown here is derived from an EMBL/GenBank/DDBJ whole genome shotgun (WGS) entry which is preliminary data.</text>
</comment>
<proteinExistence type="predicted"/>
<dbReference type="RefSeq" id="WP_252821419.1">
    <property type="nucleotide sequence ID" value="NZ_JAMXQS010000008.1"/>
</dbReference>
<keyword evidence="3" id="KW-1185">Reference proteome</keyword>
<feature type="signal peptide" evidence="1">
    <location>
        <begin position="1"/>
        <end position="33"/>
    </location>
</feature>
<accession>A0ABT1CAD4</accession>
<evidence type="ECO:0000256" key="1">
    <source>
        <dbReference type="SAM" id="SignalP"/>
    </source>
</evidence>
<keyword evidence="1" id="KW-0732">Signal</keyword>
<gene>
    <name evidence="2" type="ORF">NGM99_17880</name>
</gene>
<reference evidence="2 3" key="1">
    <citation type="submission" date="2022-06" db="EMBL/GenBank/DDBJ databases">
        <title>Mesorhizobium sp. strain RP14 Genome sequencing and assembly.</title>
        <authorList>
            <person name="Kim I."/>
        </authorList>
    </citation>
    <scope>NUCLEOTIDE SEQUENCE [LARGE SCALE GENOMIC DNA]</scope>
    <source>
        <strain evidence="3">RP14(2022)</strain>
    </source>
</reference>